<dbReference type="EMBL" id="CP098502">
    <property type="protein sequence ID" value="UTI66906.1"/>
    <property type="molecule type" value="Genomic_DNA"/>
</dbReference>
<feature type="domain" description="Helix-turn-helix" evidence="1">
    <location>
        <begin position="83"/>
        <end position="130"/>
    </location>
</feature>
<dbReference type="InterPro" id="IPR010093">
    <property type="entry name" value="SinI_DNA-bd"/>
</dbReference>
<dbReference type="InterPro" id="IPR041657">
    <property type="entry name" value="HTH_17"/>
</dbReference>
<proteinExistence type="predicted"/>
<sequence>MDLESPAHAGLSAFYADALAAIPDLGGGNGLVTASTAVIKPSPATADNKCPALAREQGMSTCADAGGPPTRDGSTAEDGPIDLLTVSEVAELLRVSDSWIYLAIQDQRIPSLRIGGSDGPIRFLRSELTADIRSCRVGPHPPRRPNPGCPAGPRTVFVPLTEHDGGA</sequence>
<reference evidence="2 3" key="1">
    <citation type="submission" date="2022-06" db="EMBL/GenBank/DDBJ databases">
        <title>Paraconexibacter antarcticus.</title>
        <authorList>
            <person name="Kim C.S."/>
        </authorList>
    </citation>
    <scope>NUCLEOTIDE SEQUENCE [LARGE SCALE GENOMIC DNA]</scope>
    <source>
        <strain evidence="2 3">02-257</strain>
    </source>
</reference>
<dbReference type="Proteomes" id="UP001056035">
    <property type="component" value="Chromosome"/>
</dbReference>
<dbReference type="Pfam" id="PF12728">
    <property type="entry name" value="HTH_17"/>
    <property type="match status" value="1"/>
</dbReference>
<dbReference type="RefSeq" id="WP_254573559.1">
    <property type="nucleotide sequence ID" value="NZ_CP098502.1"/>
</dbReference>
<evidence type="ECO:0000313" key="2">
    <source>
        <dbReference type="EMBL" id="UTI66906.1"/>
    </source>
</evidence>
<accession>A0ABY5DXZ6</accession>
<evidence type="ECO:0000313" key="3">
    <source>
        <dbReference type="Proteomes" id="UP001056035"/>
    </source>
</evidence>
<name>A0ABY5DXZ6_9ACTN</name>
<protein>
    <submittedName>
        <fullName evidence="2">Helix-turn-helix domain-containing protein</fullName>
    </submittedName>
</protein>
<dbReference type="NCBIfam" id="TIGR01764">
    <property type="entry name" value="excise"/>
    <property type="match status" value="1"/>
</dbReference>
<keyword evidence="3" id="KW-1185">Reference proteome</keyword>
<evidence type="ECO:0000259" key="1">
    <source>
        <dbReference type="Pfam" id="PF12728"/>
    </source>
</evidence>
<organism evidence="2 3">
    <name type="scientific">Paraconexibacter antarcticus</name>
    <dbReference type="NCBI Taxonomy" id="2949664"/>
    <lineage>
        <taxon>Bacteria</taxon>
        <taxon>Bacillati</taxon>
        <taxon>Actinomycetota</taxon>
        <taxon>Thermoleophilia</taxon>
        <taxon>Solirubrobacterales</taxon>
        <taxon>Paraconexibacteraceae</taxon>
        <taxon>Paraconexibacter</taxon>
    </lineage>
</organism>
<gene>
    <name evidence="2" type="ORF">NBH00_12010</name>
</gene>